<dbReference type="AlphaFoldDB" id="A0A1Y2BZH1"/>
<evidence type="ECO:0000313" key="2">
    <source>
        <dbReference type="EMBL" id="ORY40159.1"/>
    </source>
</evidence>
<name>A0A1Y2BZH1_9FUNG</name>
<dbReference type="Proteomes" id="UP000193642">
    <property type="component" value="Unassembled WGS sequence"/>
</dbReference>
<feature type="compositionally biased region" description="Basic residues" evidence="1">
    <location>
        <begin position="131"/>
        <end position="143"/>
    </location>
</feature>
<sequence>MILNQTTPINQIYGFDEVIPEGQKLQLVDKDGKVITKDIKLGLLTAPTLVKHTVYSVVLKSLPECTSKSALAGRLLPVRTALETEIQTVLDLIDKLTEVILFMELNSDGGKTEEEKAKKALRKPNNIVKLTQRRTSRRRKTQRSKSTSVHCVQR</sequence>
<organism evidence="2 3">
    <name type="scientific">Rhizoclosmatium globosum</name>
    <dbReference type="NCBI Taxonomy" id="329046"/>
    <lineage>
        <taxon>Eukaryota</taxon>
        <taxon>Fungi</taxon>
        <taxon>Fungi incertae sedis</taxon>
        <taxon>Chytridiomycota</taxon>
        <taxon>Chytridiomycota incertae sedis</taxon>
        <taxon>Chytridiomycetes</taxon>
        <taxon>Chytridiales</taxon>
        <taxon>Chytriomycetaceae</taxon>
        <taxon>Rhizoclosmatium</taxon>
    </lineage>
</organism>
<comment type="caution">
    <text evidence="2">The sequence shown here is derived from an EMBL/GenBank/DDBJ whole genome shotgun (WGS) entry which is preliminary data.</text>
</comment>
<proteinExistence type="predicted"/>
<dbReference type="OrthoDB" id="2171818at2759"/>
<feature type="region of interest" description="Disordered" evidence="1">
    <location>
        <begin position="112"/>
        <end position="154"/>
    </location>
</feature>
<accession>A0A1Y2BZH1</accession>
<dbReference type="EMBL" id="MCGO01000036">
    <property type="protein sequence ID" value="ORY40159.1"/>
    <property type="molecule type" value="Genomic_DNA"/>
</dbReference>
<keyword evidence="3" id="KW-1185">Reference proteome</keyword>
<reference evidence="2 3" key="1">
    <citation type="submission" date="2016-07" db="EMBL/GenBank/DDBJ databases">
        <title>Pervasive Adenine N6-methylation of Active Genes in Fungi.</title>
        <authorList>
            <consortium name="DOE Joint Genome Institute"/>
            <person name="Mondo S.J."/>
            <person name="Dannebaum R.O."/>
            <person name="Kuo R.C."/>
            <person name="Labutti K."/>
            <person name="Haridas S."/>
            <person name="Kuo A."/>
            <person name="Salamov A."/>
            <person name="Ahrendt S.R."/>
            <person name="Lipzen A."/>
            <person name="Sullivan W."/>
            <person name="Andreopoulos W.B."/>
            <person name="Clum A."/>
            <person name="Lindquist E."/>
            <person name="Daum C."/>
            <person name="Ramamoorthy G.K."/>
            <person name="Gryganskyi A."/>
            <person name="Culley D."/>
            <person name="Magnuson J.K."/>
            <person name="James T.Y."/>
            <person name="O'Malley M.A."/>
            <person name="Stajich J.E."/>
            <person name="Spatafora J.W."/>
            <person name="Visel A."/>
            <person name="Grigoriev I.V."/>
        </authorList>
    </citation>
    <scope>NUCLEOTIDE SEQUENCE [LARGE SCALE GENOMIC DNA]</scope>
    <source>
        <strain evidence="2 3">JEL800</strain>
    </source>
</reference>
<evidence type="ECO:0000256" key="1">
    <source>
        <dbReference type="SAM" id="MobiDB-lite"/>
    </source>
</evidence>
<gene>
    <name evidence="2" type="ORF">BCR33DRAFT_740435</name>
</gene>
<evidence type="ECO:0000313" key="3">
    <source>
        <dbReference type="Proteomes" id="UP000193642"/>
    </source>
</evidence>
<protein>
    <submittedName>
        <fullName evidence="2">Uncharacterized protein</fullName>
    </submittedName>
</protein>